<protein>
    <submittedName>
        <fullName evidence="2">Uncharacterized protein</fullName>
    </submittedName>
</protein>
<organism evidence="2 3">
    <name type="scientific">Tenebrio molitor</name>
    <name type="common">Yellow mealworm beetle</name>
    <dbReference type="NCBI Taxonomy" id="7067"/>
    <lineage>
        <taxon>Eukaryota</taxon>
        <taxon>Metazoa</taxon>
        <taxon>Ecdysozoa</taxon>
        <taxon>Arthropoda</taxon>
        <taxon>Hexapoda</taxon>
        <taxon>Insecta</taxon>
        <taxon>Pterygota</taxon>
        <taxon>Neoptera</taxon>
        <taxon>Endopterygota</taxon>
        <taxon>Coleoptera</taxon>
        <taxon>Polyphaga</taxon>
        <taxon>Cucujiformia</taxon>
        <taxon>Tenebrionidae</taxon>
        <taxon>Tenebrio</taxon>
    </lineage>
</organism>
<accession>A0A8J6HT75</accession>
<keyword evidence="3" id="KW-1185">Reference proteome</keyword>
<feature type="compositionally biased region" description="Basic and acidic residues" evidence="1">
    <location>
        <begin position="210"/>
        <end position="224"/>
    </location>
</feature>
<comment type="caution">
    <text evidence="2">The sequence shown here is derived from an EMBL/GenBank/DDBJ whole genome shotgun (WGS) entry which is preliminary data.</text>
</comment>
<evidence type="ECO:0000313" key="2">
    <source>
        <dbReference type="EMBL" id="KAH0820364.1"/>
    </source>
</evidence>
<feature type="region of interest" description="Disordered" evidence="1">
    <location>
        <begin position="254"/>
        <end position="336"/>
    </location>
</feature>
<feature type="region of interest" description="Disordered" evidence="1">
    <location>
        <begin position="1"/>
        <end position="54"/>
    </location>
</feature>
<dbReference type="EMBL" id="JABDTM020012065">
    <property type="protein sequence ID" value="KAH0820364.1"/>
    <property type="molecule type" value="Genomic_DNA"/>
</dbReference>
<reference evidence="2" key="2">
    <citation type="submission" date="2021-08" db="EMBL/GenBank/DDBJ databases">
        <authorList>
            <person name="Eriksson T."/>
        </authorList>
    </citation>
    <scope>NUCLEOTIDE SEQUENCE</scope>
    <source>
        <strain evidence="2">Stoneville</strain>
        <tissue evidence="2">Whole head</tissue>
    </source>
</reference>
<name>A0A8J6HT75_TENMO</name>
<sequence length="336" mass="37413">MAFTEQHKVFMPPAASCEGSPLGGPAAVEAAADSGRDEGKKARKKGDSTDPLERKEENAIKVTYGRKTVTYSVGVRSFFWGATKSQKKSVTPKIRKFRQSWGSKRYGIQHETENHTTLLTGTRKRCHEVHPVAVLLRKRESGIETRTYRLAQKSLTSLGEGKQTLTAVDRRNIENRQARKIKTKGTKMPTPSIIDENHRSRPSPGVSGDEDSHQLGEVSRTERANVRDLANPTVCSYRPAKIVRIRARFQLPLQLGPNEKKTKKSRQGKPKEKARWKGLTTSEREDEGSGRKRTQTKRSRCSSNDGASPSISGTHGPSTPAKSEKTKNERNGIFEP</sequence>
<evidence type="ECO:0000313" key="3">
    <source>
        <dbReference type="Proteomes" id="UP000719412"/>
    </source>
</evidence>
<feature type="compositionally biased region" description="Basic and acidic residues" evidence="1">
    <location>
        <begin position="322"/>
        <end position="336"/>
    </location>
</feature>
<feature type="compositionally biased region" description="Basic residues" evidence="1">
    <location>
        <begin position="291"/>
        <end position="300"/>
    </location>
</feature>
<gene>
    <name evidence="2" type="ORF">GEV33_002427</name>
</gene>
<reference evidence="2" key="1">
    <citation type="journal article" date="2020" name="J Insects Food Feed">
        <title>The yellow mealworm (Tenebrio molitor) genome: a resource for the emerging insects as food and feed industry.</title>
        <authorList>
            <person name="Eriksson T."/>
            <person name="Andere A."/>
            <person name="Kelstrup H."/>
            <person name="Emery V."/>
            <person name="Picard C."/>
        </authorList>
    </citation>
    <scope>NUCLEOTIDE SEQUENCE</scope>
    <source>
        <strain evidence="2">Stoneville</strain>
        <tissue evidence="2">Whole head</tissue>
    </source>
</reference>
<feature type="compositionally biased region" description="Basic and acidic residues" evidence="1">
    <location>
        <begin position="34"/>
        <end position="54"/>
    </location>
</feature>
<dbReference type="AlphaFoldDB" id="A0A8J6HT75"/>
<feature type="region of interest" description="Disordered" evidence="1">
    <location>
        <begin position="172"/>
        <end position="224"/>
    </location>
</feature>
<proteinExistence type="predicted"/>
<dbReference type="Proteomes" id="UP000719412">
    <property type="component" value="Unassembled WGS sequence"/>
</dbReference>
<feature type="compositionally biased region" description="Polar residues" evidence="1">
    <location>
        <begin position="301"/>
        <end position="321"/>
    </location>
</feature>
<evidence type="ECO:0000256" key="1">
    <source>
        <dbReference type="SAM" id="MobiDB-lite"/>
    </source>
</evidence>